<evidence type="ECO:0000313" key="6">
    <source>
        <dbReference type="Proteomes" id="UP001465976"/>
    </source>
</evidence>
<comment type="caution">
    <text evidence="5">The sequence shown here is derived from an EMBL/GenBank/DDBJ whole genome shotgun (WGS) entry which is preliminary data.</text>
</comment>
<keyword evidence="4" id="KW-0472">Membrane</keyword>
<dbReference type="InterPro" id="IPR032675">
    <property type="entry name" value="LRR_dom_sf"/>
</dbReference>
<proteinExistence type="inferred from homology"/>
<accession>A0ABR3FGJ7</accession>
<dbReference type="EMBL" id="JBAHYK010000392">
    <property type="protein sequence ID" value="KAL0574490.1"/>
    <property type="molecule type" value="Genomic_DNA"/>
</dbReference>
<organism evidence="5 6">
    <name type="scientific">Marasmius crinis-equi</name>
    <dbReference type="NCBI Taxonomy" id="585013"/>
    <lineage>
        <taxon>Eukaryota</taxon>
        <taxon>Fungi</taxon>
        <taxon>Dikarya</taxon>
        <taxon>Basidiomycota</taxon>
        <taxon>Agaricomycotina</taxon>
        <taxon>Agaricomycetes</taxon>
        <taxon>Agaricomycetidae</taxon>
        <taxon>Agaricales</taxon>
        <taxon>Marasmiineae</taxon>
        <taxon>Marasmiaceae</taxon>
        <taxon>Marasmius</taxon>
    </lineage>
</organism>
<evidence type="ECO:0008006" key="7">
    <source>
        <dbReference type="Google" id="ProtNLM"/>
    </source>
</evidence>
<reference evidence="5 6" key="1">
    <citation type="submission" date="2024-02" db="EMBL/GenBank/DDBJ databases">
        <title>A draft genome for the cacao thread blight pathogen Marasmius crinis-equi.</title>
        <authorList>
            <person name="Cohen S.P."/>
            <person name="Baruah I.K."/>
            <person name="Amoako-Attah I."/>
            <person name="Bukari Y."/>
            <person name="Meinhardt L.W."/>
            <person name="Bailey B.A."/>
        </authorList>
    </citation>
    <scope>NUCLEOTIDE SEQUENCE [LARGE SCALE GENOMIC DNA]</scope>
    <source>
        <strain evidence="5 6">GH-76</strain>
    </source>
</reference>
<evidence type="ECO:0000256" key="4">
    <source>
        <dbReference type="SAM" id="Phobius"/>
    </source>
</evidence>
<dbReference type="PANTHER" id="PTHR43963">
    <property type="entry name" value="CARBONYL REDUCTASE 1-RELATED"/>
    <property type="match status" value="1"/>
</dbReference>
<dbReference type="SUPFAM" id="SSF52047">
    <property type="entry name" value="RNI-like"/>
    <property type="match status" value="1"/>
</dbReference>
<feature type="transmembrane region" description="Helical" evidence="4">
    <location>
        <begin position="494"/>
        <end position="513"/>
    </location>
</feature>
<dbReference type="PRINTS" id="PR00080">
    <property type="entry name" value="SDRFAMILY"/>
</dbReference>
<dbReference type="InterPro" id="IPR002347">
    <property type="entry name" value="SDR_fam"/>
</dbReference>
<dbReference type="Gene3D" id="3.40.50.720">
    <property type="entry name" value="NAD(P)-binding Rossmann-like Domain"/>
    <property type="match status" value="1"/>
</dbReference>
<comment type="similarity">
    <text evidence="1">Belongs to the short-chain dehydrogenases/reductases (SDR) family.</text>
</comment>
<keyword evidence="6" id="KW-1185">Reference proteome</keyword>
<evidence type="ECO:0000256" key="2">
    <source>
        <dbReference type="ARBA" id="ARBA00022857"/>
    </source>
</evidence>
<dbReference type="Pfam" id="PF00106">
    <property type="entry name" value="adh_short"/>
    <property type="match status" value="1"/>
</dbReference>
<dbReference type="SUPFAM" id="SSF51735">
    <property type="entry name" value="NAD(P)-binding Rossmann-fold domains"/>
    <property type="match status" value="1"/>
</dbReference>
<gene>
    <name evidence="5" type="ORF">V5O48_007465</name>
</gene>
<keyword evidence="3" id="KW-0560">Oxidoreductase</keyword>
<sequence length="517" mass="57417">MSDNYKRVILVTGSNAGIGYEIVKGLAKKGQTVYLAARNEASGKEAQEKLKREYNLDVEFVLLNMEDKQSIEAARDVIEKAEGRLDVLVNNAGISGMAQPQTADETMDVNVLRAVFETNFFALVQTTITFLPLLRKAKPGYGNIIQNPMEWGSPSWQLTEKANTMFATYCCSKSAVHIYSVALARELKSARIRVNCCYPGFTMTKLNNDSPDEKAHEQGAKVLVEWSLLGPDDDDKTGLLVDENQLSTLEPSALNLRTFSGTLEQLQALSHTHPYLESVTFRESMQTREVTSLVVAGLLERLTSLTKLKISFTLHSMYDSGNLLKSLIASCPNLQYLELICDHRPSFQIETFSKTIRGFSKLRVLHLSIVRYPGDENLASGAARIAVANPRLEKFTLTFLPMERPASFPFYVSFKRFSLGTKTSGSFTLMCNDHGLPITLTAYEKSRFVWPMGLGYSCRKKRYIIDLRPAGSPSRGKKGFASLLSESSAAGQELRVMVFCGFLVCLAMLGLLVKSLP</sequence>
<dbReference type="PANTHER" id="PTHR43963:SF6">
    <property type="entry name" value="CHAIN DEHYDROGENASE FAMILY PROTEIN, PUTATIVE (AFU_ORTHOLOGUE AFUA_3G15350)-RELATED"/>
    <property type="match status" value="1"/>
</dbReference>
<keyword evidence="2" id="KW-0521">NADP</keyword>
<dbReference type="PRINTS" id="PR00081">
    <property type="entry name" value="GDHRDH"/>
</dbReference>
<keyword evidence="4" id="KW-1133">Transmembrane helix</keyword>
<protein>
    <recommendedName>
        <fullName evidence="7">NAD(P)-binding protein</fullName>
    </recommendedName>
</protein>
<dbReference type="InterPro" id="IPR036291">
    <property type="entry name" value="NAD(P)-bd_dom_sf"/>
</dbReference>
<keyword evidence="4" id="KW-0812">Transmembrane</keyword>
<name>A0ABR3FGJ7_9AGAR</name>
<evidence type="ECO:0000313" key="5">
    <source>
        <dbReference type="EMBL" id="KAL0574490.1"/>
    </source>
</evidence>
<dbReference type="Proteomes" id="UP001465976">
    <property type="component" value="Unassembled WGS sequence"/>
</dbReference>
<dbReference type="Gene3D" id="3.80.10.10">
    <property type="entry name" value="Ribonuclease Inhibitor"/>
    <property type="match status" value="1"/>
</dbReference>
<evidence type="ECO:0000256" key="1">
    <source>
        <dbReference type="ARBA" id="ARBA00006484"/>
    </source>
</evidence>
<evidence type="ECO:0000256" key="3">
    <source>
        <dbReference type="ARBA" id="ARBA00023002"/>
    </source>
</evidence>